<evidence type="ECO:0000256" key="2">
    <source>
        <dbReference type="SAM" id="Phobius"/>
    </source>
</evidence>
<dbReference type="CDD" id="cd05237">
    <property type="entry name" value="UDP_invert_4-6DH_SDR_e"/>
    <property type="match status" value="1"/>
</dbReference>
<feature type="transmembrane region" description="Helical" evidence="2">
    <location>
        <begin position="34"/>
        <end position="55"/>
    </location>
</feature>
<accession>A0A2S4N9I5</accession>
<evidence type="ECO:0000256" key="1">
    <source>
        <dbReference type="ARBA" id="ARBA00007430"/>
    </source>
</evidence>
<sequence>MNGIWEKIYLSIKKAFSEVNFKLNIKNLGYLPRWLILLLDIIVVAFSFIITILLFEGIKLQYIQFPFFSFLVILGYVFLNTLSFWVFKTYSGIIRHSTLIDAVKIIIAQLAVFITVLLLNGVSKYYYDSKILLTTGAFFNSLITFILLFVYRVFVKQIFENYLDPSVTKTRVLIYGTDFKAIAVANAIKAEVPKRFYIKGFIDPMAINEHKHLINLPIFSIKKTIPVLLRYQKVDGIIIADDALTKEESVSIADQCTDYNFKVFVSPKITNWNNDNNLANSIKEFDIHDLLERNPIVLNNDAISKDIENKVVLVTGAAGSIGSEIVLQVLKFNPKKLVLLDQAETPLNNLSILVSGLATQVELVYCIADVKDNNTIETLFATHKPDMVFHAAAYKHVPLMEENPKQAVLANVLGTKNIADAALQYGAQKFVMVSTDKAVNPSNVMGASKRIAELYVQSLQHLNKEKTTKFITTRFGNVLGSNGSVVPLFNKQIKKKGPVTITHPDIIRYFMTIPEACQLVLEAGTMGKGGEIFIFDMGKPVKIIDLAKKMIRLAGYIPEKDIKIDIVGLRPGEKLYEELLHDTSKNVPTYHEKIMIAIDDTKDCQKQMNLILELISHCTLWDNYQIVAKMKEIVPEFMSLNSPYQALDN</sequence>
<dbReference type="PANTHER" id="PTHR43318:SF1">
    <property type="entry name" value="POLYSACCHARIDE BIOSYNTHESIS PROTEIN EPSC-RELATED"/>
    <property type="match status" value="1"/>
</dbReference>
<comment type="caution">
    <text evidence="4">The sequence shown here is derived from an EMBL/GenBank/DDBJ whole genome shotgun (WGS) entry which is preliminary data.</text>
</comment>
<reference evidence="4 5" key="1">
    <citation type="submission" date="2018-01" db="EMBL/GenBank/DDBJ databases">
        <title>Genomic Encyclopedia of Type Strains, Phase I: the one thousand microbial genomes (KMG-I) project.</title>
        <authorList>
            <person name="Goeker M."/>
        </authorList>
    </citation>
    <scope>NUCLEOTIDE SEQUENCE [LARGE SCALE GENOMIC DNA]</scope>
    <source>
        <strain evidence="4 5">DSM 17960</strain>
    </source>
</reference>
<dbReference type="Pfam" id="PF02719">
    <property type="entry name" value="Polysacc_synt_2"/>
    <property type="match status" value="1"/>
</dbReference>
<gene>
    <name evidence="4" type="ORF">Q361_10467</name>
</gene>
<keyword evidence="2" id="KW-0472">Membrane</keyword>
<evidence type="ECO:0000313" key="5">
    <source>
        <dbReference type="Proteomes" id="UP000237056"/>
    </source>
</evidence>
<feature type="transmembrane region" description="Helical" evidence="2">
    <location>
        <begin position="67"/>
        <end position="87"/>
    </location>
</feature>
<keyword evidence="5" id="KW-1185">Reference proteome</keyword>
<name>A0A2S4N9I5_9FLAO</name>
<feature type="transmembrane region" description="Helical" evidence="2">
    <location>
        <begin position="131"/>
        <end position="154"/>
    </location>
</feature>
<dbReference type="Proteomes" id="UP000237056">
    <property type="component" value="Unassembled WGS sequence"/>
</dbReference>
<evidence type="ECO:0000313" key="4">
    <source>
        <dbReference type="EMBL" id="POS02348.1"/>
    </source>
</evidence>
<evidence type="ECO:0000259" key="3">
    <source>
        <dbReference type="Pfam" id="PF02719"/>
    </source>
</evidence>
<dbReference type="InterPro" id="IPR003869">
    <property type="entry name" value="Polysac_CapD-like"/>
</dbReference>
<feature type="transmembrane region" description="Helical" evidence="2">
    <location>
        <begin position="99"/>
        <end position="119"/>
    </location>
</feature>
<keyword evidence="2" id="KW-0812">Transmembrane</keyword>
<feature type="domain" description="Polysaccharide biosynthesis protein CapD-like" evidence="3">
    <location>
        <begin position="312"/>
        <end position="597"/>
    </location>
</feature>
<dbReference type="AlphaFoldDB" id="A0A2S4N9I5"/>
<dbReference type="EMBL" id="PQNY01000004">
    <property type="protein sequence ID" value="POS02348.1"/>
    <property type="molecule type" value="Genomic_DNA"/>
</dbReference>
<dbReference type="InterPro" id="IPR051203">
    <property type="entry name" value="Polysaccharide_Synthase-Rel"/>
</dbReference>
<dbReference type="Gene3D" id="3.40.50.720">
    <property type="entry name" value="NAD(P)-binding Rossmann-like Domain"/>
    <property type="match status" value="2"/>
</dbReference>
<keyword evidence="2" id="KW-1133">Transmembrane helix</keyword>
<dbReference type="InterPro" id="IPR036291">
    <property type="entry name" value="NAD(P)-bd_dom_sf"/>
</dbReference>
<protein>
    <submittedName>
        <fullName evidence="4">FlaA1/EpsC-like NDP-sugar epimerase</fullName>
    </submittedName>
</protein>
<dbReference type="PANTHER" id="PTHR43318">
    <property type="entry name" value="UDP-N-ACETYLGLUCOSAMINE 4,6-DEHYDRATASE"/>
    <property type="match status" value="1"/>
</dbReference>
<organism evidence="4 5">
    <name type="scientific">Flavobacterium croceum DSM 17960</name>
    <dbReference type="NCBI Taxonomy" id="1121886"/>
    <lineage>
        <taxon>Bacteria</taxon>
        <taxon>Pseudomonadati</taxon>
        <taxon>Bacteroidota</taxon>
        <taxon>Flavobacteriia</taxon>
        <taxon>Flavobacteriales</taxon>
        <taxon>Flavobacteriaceae</taxon>
        <taxon>Flavobacterium</taxon>
    </lineage>
</organism>
<comment type="similarity">
    <text evidence="1">Belongs to the polysaccharide synthase family.</text>
</comment>
<dbReference type="SUPFAM" id="SSF51735">
    <property type="entry name" value="NAD(P)-binding Rossmann-fold domains"/>
    <property type="match status" value="1"/>
</dbReference>
<proteinExistence type="inferred from homology"/>